<dbReference type="InterPro" id="IPR004045">
    <property type="entry name" value="Glutathione_S-Trfase_N"/>
</dbReference>
<keyword evidence="5" id="KW-1185">Reference proteome</keyword>
<evidence type="ECO:0000259" key="3">
    <source>
        <dbReference type="PROSITE" id="PS50405"/>
    </source>
</evidence>
<dbReference type="InterPro" id="IPR036249">
    <property type="entry name" value="Thioredoxin-like_sf"/>
</dbReference>
<name>A0ABR0ERC8_ZASCE</name>
<dbReference type="SFLD" id="SFLDG00358">
    <property type="entry name" value="Main_(cytGST)"/>
    <property type="match status" value="1"/>
</dbReference>
<reference evidence="4 5" key="1">
    <citation type="journal article" date="2023" name="G3 (Bethesda)">
        <title>A chromosome-level genome assembly of Zasmidium syzygii isolated from banana leaves.</title>
        <authorList>
            <person name="van Westerhoven A.C."/>
            <person name="Mehrabi R."/>
            <person name="Talebi R."/>
            <person name="Steentjes M.B.F."/>
            <person name="Corcolon B."/>
            <person name="Chong P.A."/>
            <person name="Kema G.H.J."/>
            <person name="Seidl M.F."/>
        </authorList>
    </citation>
    <scope>NUCLEOTIDE SEQUENCE [LARGE SCALE GENOMIC DNA]</scope>
    <source>
        <strain evidence="4 5">P124</strain>
    </source>
</reference>
<dbReference type="Proteomes" id="UP001305779">
    <property type="component" value="Unassembled WGS sequence"/>
</dbReference>
<accession>A0ABR0ERC8</accession>
<dbReference type="SFLD" id="SFLDS00019">
    <property type="entry name" value="Glutathione_Transferase_(cytos"/>
    <property type="match status" value="1"/>
</dbReference>
<dbReference type="InterPro" id="IPR040079">
    <property type="entry name" value="Glutathione_S-Trfase"/>
</dbReference>
<evidence type="ECO:0008006" key="6">
    <source>
        <dbReference type="Google" id="ProtNLM"/>
    </source>
</evidence>
<evidence type="ECO:0000256" key="1">
    <source>
        <dbReference type="ARBA" id="ARBA00007409"/>
    </source>
</evidence>
<dbReference type="Gene3D" id="1.20.1050.10">
    <property type="match status" value="1"/>
</dbReference>
<dbReference type="EMBL" id="JAXOVC010000003">
    <property type="protein sequence ID" value="KAK4504151.1"/>
    <property type="molecule type" value="Genomic_DNA"/>
</dbReference>
<comment type="similarity">
    <text evidence="1">Belongs to the GST superfamily.</text>
</comment>
<dbReference type="PANTHER" id="PTHR44051:SF2">
    <property type="entry name" value="HYPOTHETICAL GLUTATHIONE S-TRANSFERASE LIKE PROTEIN"/>
    <property type="match status" value="1"/>
</dbReference>
<comment type="caution">
    <text evidence="4">The sequence shown here is derived from an EMBL/GenBank/DDBJ whole genome shotgun (WGS) entry which is preliminary data.</text>
</comment>
<dbReference type="Gene3D" id="3.40.30.10">
    <property type="entry name" value="Glutaredoxin"/>
    <property type="match status" value="1"/>
</dbReference>
<dbReference type="PANTHER" id="PTHR44051">
    <property type="entry name" value="GLUTATHIONE S-TRANSFERASE-RELATED"/>
    <property type="match status" value="1"/>
</dbReference>
<gene>
    <name evidence="4" type="ORF">PRZ48_005067</name>
</gene>
<dbReference type="PROSITE" id="PS50405">
    <property type="entry name" value="GST_CTER"/>
    <property type="match status" value="1"/>
</dbReference>
<sequence length="246" mass="27693">MSAGTLYTFVGSGNSYKVRLLEKLLGIELKHEELDFLADEQHQEKFLKINPRGEVPCLVDGDKTFHDSSSILTWLAGKWGDEGTAQGPSSYWSSDLYEQAQIINWLSFANSWVQYGVFTNRAILSYNGPYNGLGNNQQWPQSKLDVFLEEGEIRGNYSLKVLNDHLSSNDWLAVGRPTIADISVFVYVALAPMGDISLQPYPKVLAWIERIKGLKGFFPIEGLDQPLLHVQRWKSAGREQPKNVKG</sequence>
<dbReference type="InterPro" id="IPR036282">
    <property type="entry name" value="Glutathione-S-Trfase_C_sf"/>
</dbReference>
<dbReference type="SUPFAM" id="SSF52833">
    <property type="entry name" value="Thioredoxin-like"/>
    <property type="match status" value="1"/>
</dbReference>
<feature type="domain" description="GST N-terminal" evidence="2">
    <location>
        <begin position="2"/>
        <end position="83"/>
    </location>
</feature>
<organism evidence="4 5">
    <name type="scientific">Zasmidium cellare</name>
    <name type="common">Wine cellar mold</name>
    <name type="synonym">Racodium cellare</name>
    <dbReference type="NCBI Taxonomy" id="395010"/>
    <lineage>
        <taxon>Eukaryota</taxon>
        <taxon>Fungi</taxon>
        <taxon>Dikarya</taxon>
        <taxon>Ascomycota</taxon>
        <taxon>Pezizomycotina</taxon>
        <taxon>Dothideomycetes</taxon>
        <taxon>Dothideomycetidae</taxon>
        <taxon>Mycosphaerellales</taxon>
        <taxon>Mycosphaerellaceae</taxon>
        <taxon>Zasmidium</taxon>
    </lineage>
</organism>
<evidence type="ECO:0000313" key="5">
    <source>
        <dbReference type="Proteomes" id="UP001305779"/>
    </source>
</evidence>
<dbReference type="InterPro" id="IPR004046">
    <property type="entry name" value="GST_C"/>
</dbReference>
<protein>
    <recommendedName>
        <fullName evidence="6">Glutathione S-transferase</fullName>
    </recommendedName>
</protein>
<dbReference type="Pfam" id="PF00043">
    <property type="entry name" value="GST_C"/>
    <property type="match status" value="1"/>
</dbReference>
<dbReference type="InterPro" id="IPR010987">
    <property type="entry name" value="Glutathione-S-Trfase_C-like"/>
</dbReference>
<feature type="domain" description="GST C-terminal" evidence="3">
    <location>
        <begin position="95"/>
        <end position="230"/>
    </location>
</feature>
<evidence type="ECO:0000259" key="2">
    <source>
        <dbReference type="PROSITE" id="PS50404"/>
    </source>
</evidence>
<evidence type="ECO:0000313" key="4">
    <source>
        <dbReference type="EMBL" id="KAK4504151.1"/>
    </source>
</evidence>
<dbReference type="PROSITE" id="PS50404">
    <property type="entry name" value="GST_NTER"/>
    <property type="match status" value="1"/>
</dbReference>
<dbReference type="SUPFAM" id="SSF47616">
    <property type="entry name" value="GST C-terminal domain-like"/>
    <property type="match status" value="1"/>
</dbReference>
<dbReference type="Pfam" id="PF13417">
    <property type="entry name" value="GST_N_3"/>
    <property type="match status" value="1"/>
</dbReference>
<proteinExistence type="inferred from homology"/>